<organism evidence="3 4">
    <name type="scientific">Magnetospirillum fulvum MGU-K5</name>
    <dbReference type="NCBI Taxonomy" id="1316936"/>
    <lineage>
        <taxon>Bacteria</taxon>
        <taxon>Pseudomonadati</taxon>
        <taxon>Pseudomonadota</taxon>
        <taxon>Alphaproteobacteria</taxon>
        <taxon>Rhodospirillales</taxon>
        <taxon>Rhodospirillaceae</taxon>
        <taxon>Magnetospirillum</taxon>
    </lineage>
</organism>
<comment type="caution">
    <text evidence="3">The sequence shown here is derived from an EMBL/GenBank/DDBJ whole genome shotgun (WGS) entry which is preliminary data.</text>
</comment>
<dbReference type="EMBL" id="AQPH01000016">
    <property type="protein sequence ID" value="EPY02349.1"/>
    <property type="molecule type" value="Genomic_DNA"/>
</dbReference>
<evidence type="ECO:0000313" key="4">
    <source>
        <dbReference type="Proteomes" id="UP000015350"/>
    </source>
</evidence>
<dbReference type="Proteomes" id="UP000015350">
    <property type="component" value="Unassembled WGS sequence"/>
</dbReference>
<keyword evidence="1" id="KW-0812">Transmembrane</keyword>
<accession>S9SCA4</accession>
<sequence>MIRRFAFVIAVIALALGTGSPPALAHKMKIFASATGATILGYAYFNADSRAVQTKVSVRGADGSTVFTGVTDDKGQFAVQATRRMDHHISVIGDDGHMATFTVTAAELPDSLPPAGGAAPAPAAAVPAAAAATVVGSDDLRNFIDQSVSRQLRPLREQIDAYQEKIWLHDVIGGIGYIVGVAGLAFGFANRRRRPQVTEPS</sequence>
<gene>
    <name evidence="3" type="ORF">K678_06260</name>
</gene>
<dbReference type="RefSeq" id="WP_021131607.1">
    <property type="nucleotide sequence ID" value="NZ_AQPH01000016.1"/>
</dbReference>
<evidence type="ECO:0000313" key="3">
    <source>
        <dbReference type="EMBL" id="EPY02349.1"/>
    </source>
</evidence>
<evidence type="ECO:0008006" key="5">
    <source>
        <dbReference type="Google" id="ProtNLM"/>
    </source>
</evidence>
<dbReference type="eggNOG" id="COG2373">
    <property type="taxonomic scope" value="Bacteria"/>
</dbReference>
<feature type="signal peptide" evidence="2">
    <location>
        <begin position="1"/>
        <end position="25"/>
    </location>
</feature>
<reference evidence="3 4" key="1">
    <citation type="submission" date="2013-04" db="EMBL/GenBank/DDBJ databases">
        <authorList>
            <person name="Kuznetsov B."/>
            <person name="Ivanovsky R."/>
        </authorList>
    </citation>
    <scope>NUCLEOTIDE SEQUENCE [LARGE SCALE GENOMIC DNA]</scope>
    <source>
        <strain evidence="3 4">MGU-K5</strain>
    </source>
</reference>
<dbReference type="STRING" id="1316936.K678_06260"/>
<keyword evidence="1" id="KW-0472">Membrane</keyword>
<dbReference type="AlphaFoldDB" id="S9SCA4"/>
<feature type="transmembrane region" description="Helical" evidence="1">
    <location>
        <begin position="166"/>
        <end position="189"/>
    </location>
</feature>
<evidence type="ECO:0000256" key="2">
    <source>
        <dbReference type="SAM" id="SignalP"/>
    </source>
</evidence>
<keyword evidence="2" id="KW-0732">Signal</keyword>
<protein>
    <recommendedName>
        <fullName evidence="5">Nickel transport protein</fullName>
    </recommendedName>
</protein>
<proteinExistence type="predicted"/>
<feature type="chain" id="PRO_5004556455" description="Nickel transport protein" evidence="2">
    <location>
        <begin position="26"/>
        <end position="201"/>
    </location>
</feature>
<keyword evidence="1" id="KW-1133">Transmembrane helix</keyword>
<name>S9SCA4_MAGFU</name>
<evidence type="ECO:0000256" key="1">
    <source>
        <dbReference type="SAM" id="Phobius"/>
    </source>
</evidence>